<feature type="domain" description="Helicase ATP-binding" evidence="5">
    <location>
        <begin position="724"/>
        <end position="883"/>
    </location>
</feature>
<comment type="caution">
    <text evidence="7">The sequence shown here is derived from an EMBL/GenBank/DDBJ whole genome shotgun (WGS) entry which is preliminary data.</text>
</comment>
<keyword evidence="8" id="KW-1185">Reference proteome</keyword>
<evidence type="ECO:0000259" key="5">
    <source>
        <dbReference type="PROSITE" id="PS51192"/>
    </source>
</evidence>
<dbReference type="CDD" id="cd18012">
    <property type="entry name" value="DEXQc_arch_SWI2_SNF2"/>
    <property type="match status" value="1"/>
</dbReference>
<feature type="domain" description="Helicase C-terminal" evidence="6">
    <location>
        <begin position="1011"/>
        <end position="1171"/>
    </location>
</feature>
<name>A0ABT3MVR8_9GAMM</name>
<dbReference type="RefSeq" id="WP_262568301.1">
    <property type="nucleotide sequence ID" value="NZ_JAPFCC010000001.1"/>
</dbReference>
<reference evidence="7 8" key="1">
    <citation type="submission" date="2022-10" db="EMBL/GenBank/DDBJ databases">
        <title>High-quality genome sequences of two octocoral-associated bacteria, Endozoicomonas euniceicola EF212 and Endozoicomonas gorgoniicola PS125.</title>
        <authorList>
            <person name="Chiou Y.-J."/>
            <person name="Chen Y.-H."/>
        </authorList>
    </citation>
    <scope>NUCLEOTIDE SEQUENCE [LARGE SCALE GENOMIC DNA]</scope>
    <source>
        <strain evidence="7 8">PS125</strain>
    </source>
</reference>
<dbReference type="InterPro" id="IPR027417">
    <property type="entry name" value="P-loop_NTPase"/>
</dbReference>
<dbReference type="Pfam" id="PF04434">
    <property type="entry name" value="SWIM"/>
    <property type="match status" value="1"/>
</dbReference>
<dbReference type="Gene3D" id="3.40.50.10810">
    <property type="entry name" value="Tandem AAA-ATPase domain"/>
    <property type="match status" value="1"/>
</dbReference>
<dbReference type="GO" id="GO:0004386">
    <property type="term" value="F:helicase activity"/>
    <property type="evidence" value="ECO:0007669"/>
    <property type="project" value="UniProtKB-KW"/>
</dbReference>
<dbReference type="Proteomes" id="UP001209854">
    <property type="component" value="Unassembled WGS sequence"/>
</dbReference>
<keyword evidence="3" id="KW-0862">Zinc</keyword>
<dbReference type="Gene3D" id="3.40.50.300">
    <property type="entry name" value="P-loop containing nucleotide triphosphate hydrolases"/>
    <property type="match status" value="1"/>
</dbReference>
<dbReference type="InterPro" id="IPR038718">
    <property type="entry name" value="SNF2-like_sf"/>
</dbReference>
<keyword evidence="7" id="KW-0456">Lyase</keyword>
<keyword evidence="1" id="KW-0378">Hydrolase</keyword>
<keyword evidence="2 7" id="KW-0347">Helicase</keyword>
<gene>
    <name evidence="7" type="ORF">NX722_12675</name>
</gene>
<accession>A0ABT3MVR8</accession>
<dbReference type="Pfam" id="PF00271">
    <property type="entry name" value="Helicase_C"/>
    <property type="match status" value="1"/>
</dbReference>
<evidence type="ECO:0000256" key="3">
    <source>
        <dbReference type="PROSITE-ProRule" id="PRU00325"/>
    </source>
</evidence>
<dbReference type="GO" id="GO:0016829">
    <property type="term" value="F:lyase activity"/>
    <property type="evidence" value="ECO:0007669"/>
    <property type="project" value="UniProtKB-KW"/>
</dbReference>
<dbReference type="SMART" id="SM00487">
    <property type="entry name" value="DEXDc"/>
    <property type="match status" value="1"/>
</dbReference>
<keyword evidence="2 7" id="KW-0547">Nucleotide-binding</keyword>
<dbReference type="EMBL" id="JAPFCC010000001">
    <property type="protein sequence ID" value="MCW7553475.1"/>
    <property type="molecule type" value="Genomic_DNA"/>
</dbReference>
<dbReference type="InterPro" id="IPR014001">
    <property type="entry name" value="Helicase_ATP-bd"/>
</dbReference>
<dbReference type="Pfam" id="PF00176">
    <property type="entry name" value="SNF2-rel_dom"/>
    <property type="match status" value="1"/>
</dbReference>
<dbReference type="PANTHER" id="PTHR10799">
    <property type="entry name" value="SNF2/RAD54 HELICASE FAMILY"/>
    <property type="match status" value="1"/>
</dbReference>
<dbReference type="PROSITE" id="PS51192">
    <property type="entry name" value="HELICASE_ATP_BIND_1"/>
    <property type="match status" value="1"/>
</dbReference>
<dbReference type="SMART" id="SM00490">
    <property type="entry name" value="HELICc"/>
    <property type="match status" value="1"/>
</dbReference>
<dbReference type="InterPro" id="IPR000330">
    <property type="entry name" value="SNF2_N"/>
</dbReference>
<dbReference type="PROSITE" id="PS51194">
    <property type="entry name" value="HELICASE_CTER"/>
    <property type="match status" value="1"/>
</dbReference>
<evidence type="ECO:0000313" key="7">
    <source>
        <dbReference type="EMBL" id="MCW7553475.1"/>
    </source>
</evidence>
<dbReference type="CDD" id="cd18793">
    <property type="entry name" value="SF2_C_SNF"/>
    <property type="match status" value="1"/>
</dbReference>
<dbReference type="PROSITE" id="PS50966">
    <property type="entry name" value="ZF_SWIM"/>
    <property type="match status" value="1"/>
</dbReference>
<dbReference type="InterPro" id="IPR001650">
    <property type="entry name" value="Helicase_C-like"/>
</dbReference>
<evidence type="ECO:0000256" key="2">
    <source>
        <dbReference type="ARBA" id="ARBA00022806"/>
    </source>
</evidence>
<evidence type="ECO:0000256" key="1">
    <source>
        <dbReference type="ARBA" id="ARBA00022801"/>
    </source>
</evidence>
<proteinExistence type="predicted"/>
<protein>
    <submittedName>
        <fullName evidence="7">DEAD/DEAH box helicase</fullName>
    </submittedName>
</protein>
<keyword evidence="3" id="KW-0863">Zinc-finger</keyword>
<keyword evidence="2 7" id="KW-0067">ATP-binding</keyword>
<evidence type="ECO:0000313" key="8">
    <source>
        <dbReference type="Proteomes" id="UP001209854"/>
    </source>
</evidence>
<evidence type="ECO:0000259" key="4">
    <source>
        <dbReference type="PROSITE" id="PS50966"/>
    </source>
</evidence>
<dbReference type="InterPro" id="IPR049730">
    <property type="entry name" value="SNF2/RAD54-like_C"/>
</dbReference>
<organism evidence="7 8">
    <name type="scientific">Endozoicomonas gorgoniicola</name>
    <dbReference type="NCBI Taxonomy" id="1234144"/>
    <lineage>
        <taxon>Bacteria</taxon>
        <taxon>Pseudomonadati</taxon>
        <taxon>Pseudomonadota</taxon>
        <taxon>Gammaproteobacteria</taxon>
        <taxon>Oceanospirillales</taxon>
        <taxon>Endozoicomonadaceae</taxon>
        <taxon>Endozoicomonas</taxon>
    </lineage>
</organism>
<sequence length="1180" mass="133296">MSELNIDFNQIFGAKAYGRGKKYFQSCHVLGMELDKDKYYLKGEVLGSGAHRYTVSITIWPDTPEEELIEGYCSCPMEYNCKHVCAVLLGAEKKYGADTINALIDGYSGDVIEGTVESFSDFEDNLHNELSAIKAALNHEDSPRAEALKEIISSMERLGVSLEDIGWPVPSSEIKPASGISDPEKARLKKQRAQWLKNLNKVTSTSTKAETATKKQPGCLVYILNFDRDGNTSVSMHLSRYLKKGGLGKFTSFYGAQTGIQNYSWPASVNDQDKHIIKMAYVHNELTPYGNRMQIRESQGAELLRKIIATGRCTFDEHSKQLISKGDPIKGELRWLVDEQGLQQPALFSQSNDRLNLIPTTPPHYLRVSESIAECGELTQLPDGEVLQTLLQAPPLDSDGINETQNALSSLFNDDASLSFNKSVQLPRKIKTQFIAPKPVLNLSSHPLKPDGEIARANLLFAYDEHRIEFESPADSVTLPDNDEVIVPRQTQQEMQYAQELMPYLVPAGPEHSAGLREYDLIIEPPVDHYQQGWLQFISHVVPELEDNGWTVETDDSFPFQFEPISDDDWYAELDESQMDWFTLKLGINIDGKSIDLLPLLARQLHRLPSPDELRKMPEDATVPVTLPGGRFINLPAERLQLIVGTLLELYGDRPLEEYRLQNHHADIWEELHDKLGLPWAGGNKLLELARKLKRFKRMKKVAAPKALQAELRPYQQDGLSWLQFLREYGLNGILADDMGLGKTIQTLSHLQLEKQRLGNKLPPSLVVCPTSLLHNWKNEAHRFTPELKVHIHHGAQRDSNIINDADLILTSYGVIQRDFEQLSQTNFHLLALDEAQAVKNPNAKSARAVRCLNAAHKLCITGTPMENHLGELWSLYDFLMPGFLGARDQFTRFYRTPIEKHNNKKQSKKLQKRVAPFMLRRNKDLVAKELPPKTEIIRTTELDGKQRDLYETIRASMESRVKDEIEKKGLARSQIVILDALLKMRQACCDPSLVKLEQAKKVPESAKLDLLMSLVTPIVEEGRKILIFSQFTTMLKLIEARLKAANIEWVKLTGQTRDRNRPIKAFQEGDIPVFLISLKAGGTGLNLTAADTVIHYDPWWNPAVEDQASDRSHRIGQDKPVFVYKLVTEGTVEEKIQELKEKKKSIAASLYGETSSKKKQSITAEDLNVLFEPLKSAED</sequence>
<evidence type="ECO:0000259" key="6">
    <source>
        <dbReference type="PROSITE" id="PS51194"/>
    </source>
</evidence>
<dbReference type="SUPFAM" id="SSF52540">
    <property type="entry name" value="P-loop containing nucleoside triphosphate hydrolases"/>
    <property type="match status" value="2"/>
</dbReference>
<feature type="domain" description="SWIM-type" evidence="4">
    <location>
        <begin position="53"/>
        <end position="92"/>
    </location>
</feature>
<dbReference type="InterPro" id="IPR007527">
    <property type="entry name" value="Znf_SWIM"/>
</dbReference>
<keyword evidence="3" id="KW-0479">Metal-binding</keyword>